<dbReference type="Proteomes" id="UP001498476">
    <property type="component" value="Unassembled WGS sequence"/>
</dbReference>
<dbReference type="PANTHER" id="PTHR38788">
    <property type="entry name" value="CLR5 DOMAIN-CONTAINING PROTEIN"/>
    <property type="match status" value="1"/>
</dbReference>
<evidence type="ECO:0000259" key="4">
    <source>
        <dbReference type="Pfam" id="PF24962"/>
    </source>
</evidence>
<evidence type="ECO:0000313" key="5">
    <source>
        <dbReference type="EMBL" id="KAK7398382.1"/>
    </source>
</evidence>
<feature type="compositionally biased region" description="Polar residues" evidence="1">
    <location>
        <begin position="508"/>
        <end position="517"/>
    </location>
</feature>
<feature type="domain" description="Tri-helical" evidence="3">
    <location>
        <begin position="304"/>
        <end position="389"/>
    </location>
</feature>
<feature type="domain" description="DUF7767" evidence="4">
    <location>
        <begin position="638"/>
        <end position="730"/>
    </location>
</feature>
<accession>A0ABR1GJE6</accession>
<feature type="compositionally biased region" description="Basic and acidic residues" evidence="1">
    <location>
        <begin position="426"/>
        <end position="438"/>
    </location>
</feature>
<feature type="region of interest" description="Disordered" evidence="1">
    <location>
        <begin position="112"/>
        <end position="154"/>
    </location>
</feature>
<feature type="region of interest" description="Disordered" evidence="1">
    <location>
        <begin position="175"/>
        <end position="203"/>
    </location>
</feature>
<feature type="compositionally biased region" description="Basic and acidic residues" evidence="1">
    <location>
        <begin position="384"/>
        <end position="400"/>
    </location>
</feature>
<feature type="compositionally biased region" description="Low complexity" evidence="1">
    <location>
        <begin position="472"/>
        <end position="487"/>
    </location>
</feature>
<organism evidence="5 6">
    <name type="scientific">Neonectria punicea</name>
    <dbReference type="NCBI Taxonomy" id="979145"/>
    <lineage>
        <taxon>Eukaryota</taxon>
        <taxon>Fungi</taxon>
        <taxon>Dikarya</taxon>
        <taxon>Ascomycota</taxon>
        <taxon>Pezizomycotina</taxon>
        <taxon>Sordariomycetes</taxon>
        <taxon>Hypocreomycetidae</taxon>
        <taxon>Hypocreales</taxon>
        <taxon>Nectriaceae</taxon>
        <taxon>Neonectria</taxon>
    </lineage>
</organism>
<name>A0ABR1GJE6_9HYPO</name>
<dbReference type="Pfam" id="PF24465">
    <property type="entry name" value="Tri-helical"/>
    <property type="match status" value="2"/>
</dbReference>
<dbReference type="InterPro" id="IPR025676">
    <property type="entry name" value="Clr5_dom"/>
</dbReference>
<feature type="compositionally biased region" description="Basic and acidic residues" evidence="1">
    <location>
        <begin position="453"/>
        <end position="465"/>
    </location>
</feature>
<dbReference type="InterPro" id="IPR056669">
    <property type="entry name" value="DUF7767"/>
</dbReference>
<feature type="region of interest" description="Disordered" evidence="1">
    <location>
        <begin position="384"/>
        <end position="585"/>
    </location>
</feature>
<reference evidence="5 6" key="1">
    <citation type="journal article" date="2025" name="Microbiol. Resour. Announc.">
        <title>Draft genome sequences for Neonectria magnoliae and Neonectria punicea, canker pathogens of Liriodendron tulipifera and Acer saccharum in West Virginia.</title>
        <authorList>
            <person name="Petronek H.M."/>
            <person name="Kasson M.T."/>
            <person name="Metheny A.M."/>
            <person name="Stauder C.M."/>
            <person name="Lovett B."/>
            <person name="Lynch S.C."/>
            <person name="Garnas J.R."/>
            <person name="Kasson L.R."/>
            <person name="Stajich J.E."/>
        </authorList>
    </citation>
    <scope>NUCLEOTIDE SEQUENCE [LARGE SCALE GENOMIC DNA]</scope>
    <source>
        <strain evidence="5 6">NRRL 64653</strain>
    </source>
</reference>
<evidence type="ECO:0000259" key="3">
    <source>
        <dbReference type="Pfam" id="PF24465"/>
    </source>
</evidence>
<sequence length="732" mass="83346">MVYDWDVHQKTCYQLYIDEGRSLEDIMDHMKAVYKFTPSKRAFQTQFRRWNFPSKQKPAYKNDRLVTRIRELWEKNLPQREMLRVLNDEDGFDIKPRELMRVRTRNRWLLRVSNGDKPKPSELSPSLEGAFGESSPVTEGDSTLSLPDGQNAPLQPILEGVAEPALEQHEIENQSALADKGGKRNRRRNRQPTNATGSPCRFPSETTIDEARVILSLDVAIYRVIRSSFQRICSEEGVSKKTLAGVDRWDTVKARLIQECPRLQQTIWGSKDNLEAKRLALDVICTDVTKRMRTMETRMSLAEAKNALGINPEESREIRFAFHQVLRDAQFTCKSDATPQEWEELKRRWMARSELIKNMATSGTDPASRQKARALEVLARDVMKRMRDERSRNNARKKEVQPSLPHPEPPEQQQQQQEHQQQQQQHHHEQPQQRERELQQQQQELQELQELQKQQKHELHEQQRRELRKQRQQQQQRQQRELQQQQESLATPTPAITAYGASERRASRSSQVDNSPQAEPVDLGDGMGGNNFDAMSEVSHASQMPFAPPGGPIPAQLPMSLQSQSSSLSDSPNDLPQPHRVLGSSIPTGVPLDTQIGSSLFLAANTQAAFMDQQYVQQPYAAAPAPSNSVFHAVQPMPTAIAVFLRLHPSSTFVTNMGLWIATMTSQSLQELRHTAVEKFPGALCVRVEGIVKDGKGTELPLQIEDDQEMGAYLAHLQGGTPTFAVQLVWKT</sequence>
<evidence type="ECO:0008006" key="7">
    <source>
        <dbReference type="Google" id="ProtNLM"/>
    </source>
</evidence>
<dbReference type="Pfam" id="PF24962">
    <property type="entry name" value="DUF7767"/>
    <property type="match status" value="1"/>
</dbReference>
<protein>
    <recommendedName>
        <fullName evidence="7">Clr5 domain-containing protein</fullName>
    </recommendedName>
</protein>
<proteinExistence type="predicted"/>
<gene>
    <name evidence="5" type="ORF">QQX98_012249</name>
</gene>
<evidence type="ECO:0000259" key="2">
    <source>
        <dbReference type="Pfam" id="PF14420"/>
    </source>
</evidence>
<comment type="caution">
    <text evidence="5">The sequence shown here is derived from an EMBL/GenBank/DDBJ whole genome shotgun (WGS) entry which is preliminary data.</text>
</comment>
<feature type="compositionally biased region" description="Low complexity" evidence="1">
    <location>
        <begin position="411"/>
        <end position="424"/>
    </location>
</feature>
<keyword evidence="6" id="KW-1185">Reference proteome</keyword>
<feature type="compositionally biased region" description="Polar residues" evidence="1">
    <location>
        <begin position="135"/>
        <end position="145"/>
    </location>
</feature>
<dbReference type="Pfam" id="PF14420">
    <property type="entry name" value="Clr5"/>
    <property type="match status" value="1"/>
</dbReference>
<feature type="domain" description="Clr5" evidence="2">
    <location>
        <begin position="1"/>
        <end position="53"/>
    </location>
</feature>
<dbReference type="EMBL" id="JAZAVJ010000342">
    <property type="protein sequence ID" value="KAK7398382.1"/>
    <property type="molecule type" value="Genomic_DNA"/>
</dbReference>
<feature type="compositionally biased region" description="Low complexity" evidence="1">
    <location>
        <begin position="439"/>
        <end position="452"/>
    </location>
</feature>
<feature type="compositionally biased region" description="Low complexity" evidence="1">
    <location>
        <begin position="556"/>
        <end position="578"/>
    </location>
</feature>
<dbReference type="PANTHER" id="PTHR38788:SF5">
    <property type="entry name" value="CLR5 DOMAIN-CONTAINING PROTEIN"/>
    <property type="match status" value="1"/>
</dbReference>
<dbReference type="InterPro" id="IPR057940">
    <property type="entry name" value="Tri-helical_dom"/>
</dbReference>
<evidence type="ECO:0000256" key="1">
    <source>
        <dbReference type="SAM" id="MobiDB-lite"/>
    </source>
</evidence>
<feature type="domain" description="Tri-helical" evidence="3">
    <location>
        <begin position="211"/>
        <end position="295"/>
    </location>
</feature>
<evidence type="ECO:0000313" key="6">
    <source>
        <dbReference type="Proteomes" id="UP001498476"/>
    </source>
</evidence>